<comment type="caution">
    <text evidence="2">The sequence shown here is derived from an EMBL/GenBank/DDBJ whole genome shotgun (WGS) entry which is preliminary data.</text>
</comment>
<name>A0A2C5YQQ8_9HYPO</name>
<organism evidence="2 3">
    <name type="scientific">Ophiocordyceps camponoti-rufipedis</name>
    <dbReference type="NCBI Taxonomy" id="2004952"/>
    <lineage>
        <taxon>Eukaryota</taxon>
        <taxon>Fungi</taxon>
        <taxon>Dikarya</taxon>
        <taxon>Ascomycota</taxon>
        <taxon>Pezizomycotina</taxon>
        <taxon>Sordariomycetes</taxon>
        <taxon>Hypocreomycetidae</taxon>
        <taxon>Hypocreales</taxon>
        <taxon>Ophiocordycipitaceae</taxon>
        <taxon>Ophiocordyceps</taxon>
    </lineage>
</organism>
<dbReference type="AlphaFoldDB" id="A0A2C5YQQ8"/>
<feature type="compositionally biased region" description="Polar residues" evidence="1">
    <location>
        <begin position="17"/>
        <end position="36"/>
    </location>
</feature>
<protein>
    <submittedName>
        <fullName evidence="2">Uncharacterized protein</fullName>
    </submittedName>
</protein>
<evidence type="ECO:0000256" key="1">
    <source>
        <dbReference type="SAM" id="MobiDB-lite"/>
    </source>
</evidence>
<gene>
    <name evidence="2" type="ORF">CDD80_6872</name>
</gene>
<reference evidence="2 3" key="1">
    <citation type="submission" date="2017-06" db="EMBL/GenBank/DDBJ databases">
        <title>Ant-infecting Ophiocordyceps genomes reveal a high diversity of potential behavioral manipulation genes and a possible major role for enterotoxins.</title>
        <authorList>
            <person name="De Bekker C."/>
            <person name="Evans H.C."/>
            <person name="Brachmann A."/>
            <person name="Hughes D.P."/>
        </authorList>
    </citation>
    <scope>NUCLEOTIDE SEQUENCE [LARGE SCALE GENOMIC DNA]</scope>
    <source>
        <strain evidence="2 3">Map16</strain>
    </source>
</reference>
<feature type="region of interest" description="Disordered" evidence="1">
    <location>
        <begin position="15"/>
        <end position="94"/>
    </location>
</feature>
<proteinExistence type="predicted"/>
<dbReference type="Proteomes" id="UP000226431">
    <property type="component" value="Unassembled WGS sequence"/>
</dbReference>
<keyword evidence="3" id="KW-1185">Reference proteome</keyword>
<evidence type="ECO:0000313" key="2">
    <source>
        <dbReference type="EMBL" id="PHH69251.1"/>
    </source>
</evidence>
<dbReference type="OrthoDB" id="10380382at2759"/>
<dbReference type="EMBL" id="NJES01000798">
    <property type="protein sequence ID" value="PHH69251.1"/>
    <property type="molecule type" value="Genomic_DNA"/>
</dbReference>
<evidence type="ECO:0000313" key="3">
    <source>
        <dbReference type="Proteomes" id="UP000226431"/>
    </source>
</evidence>
<sequence length="231" mass="25286">MTVILLCDCLSHRPGSHPTQVGPSRILESNINTPTTPEADHPPTDCHQLVRPLLPSKLRPAPRKGCLVNADDEKPEPSTKPQRPEVGFDDLSPTDPVPKLQRLLEPGLACFISRYAYEMACHRRKTYSTYRAEDTVSEVQGASLAMIRLFEKDYFSGEELALSPEDEEGSFCGDLLGCSCANICPEALQMRIEQASVNMAILQDQTMALRGEGAKPGVGDGETASEAQWVC</sequence>
<accession>A0A2C5YQQ8</accession>